<keyword evidence="3" id="KW-0694">RNA-binding</keyword>
<dbReference type="InterPro" id="IPR005510">
    <property type="entry name" value="Csm4"/>
</dbReference>
<dbReference type="RefSeq" id="WP_097001057.1">
    <property type="nucleotide sequence ID" value="NZ_OBEI01000011.1"/>
</dbReference>
<name>A0A285NMD1_9AQUI</name>
<dbReference type="GO" id="GO:0051607">
    <property type="term" value="P:defense response to virus"/>
    <property type="evidence" value="ECO:0007669"/>
    <property type="project" value="UniProtKB-KW"/>
</dbReference>
<evidence type="ECO:0000313" key="7">
    <source>
        <dbReference type="Proteomes" id="UP000219036"/>
    </source>
</evidence>
<gene>
    <name evidence="6" type="ORF">SAMN06265182_1908</name>
</gene>
<keyword evidence="7" id="KW-1185">Reference proteome</keyword>
<keyword evidence="4" id="KW-0051">Antiviral defense</keyword>
<evidence type="ECO:0000259" key="5">
    <source>
        <dbReference type="Pfam" id="PF17953"/>
    </source>
</evidence>
<dbReference type="OrthoDB" id="12019at2"/>
<evidence type="ECO:0000256" key="2">
    <source>
        <dbReference type="ARBA" id="ARBA00016109"/>
    </source>
</evidence>
<proteinExistence type="inferred from homology"/>
<dbReference type="AlphaFoldDB" id="A0A285NMD1"/>
<evidence type="ECO:0000256" key="4">
    <source>
        <dbReference type="ARBA" id="ARBA00023118"/>
    </source>
</evidence>
<reference evidence="7" key="1">
    <citation type="submission" date="2017-09" db="EMBL/GenBank/DDBJ databases">
        <authorList>
            <person name="Varghese N."/>
            <person name="Submissions S."/>
        </authorList>
    </citation>
    <scope>NUCLEOTIDE SEQUENCE [LARGE SCALE GENOMIC DNA]</scope>
    <source>
        <strain evidence="7">DSM 15103</strain>
    </source>
</reference>
<organism evidence="6 7">
    <name type="scientific">Persephonella hydrogeniphila</name>
    <dbReference type="NCBI Taxonomy" id="198703"/>
    <lineage>
        <taxon>Bacteria</taxon>
        <taxon>Pseudomonadati</taxon>
        <taxon>Aquificota</taxon>
        <taxon>Aquificia</taxon>
        <taxon>Aquificales</taxon>
        <taxon>Hydrogenothermaceae</taxon>
        <taxon>Persephonella</taxon>
    </lineage>
</organism>
<dbReference type="Proteomes" id="UP000219036">
    <property type="component" value="Unassembled WGS sequence"/>
</dbReference>
<protein>
    <recommendedName>
        <fullName evidence="2">CRISPR system Cms protein Csm4</fullName>
    </recommendedName>
</protein>
<evidence type="ECO:0000256" key="3">
    <source>
        <dbReference type="ARBA" id="ARBA00022884"/>
    </source>
</evidence>
<dbReference type="NCBIfam" id="TIGR01903">
    <property type="entry name" value="cas5_csm4"/>
    <property type="match status" value="1"/>
</dbReference>
<evidence type="ECO:0000313" key="6">
    <source>
        <dbReference type="EMBL" id="SNZ10629.1"/>
    </source>
</evidence>
<feature type="domain" description="Csm4 C-terminal" evidence="5">
    <location>
        <begin position="222"/>
        <end position="306"/>
    </location>
</feature>
<dbReference type="Pfam" id="PF17953">
    <property type="entry name" value="Csm4_C"/>
    <property type="match status" value="1"/>
</dbReference>
<dbReference type="EMBL" id="OBEI01000011">
    <property type="protein sequence ID" value="SNZ10629.1"/>
    <property type="molecule type" value="Genomic_DNA"/>
</dbReference>
<dbReference type="InterPro" id="IPR040932">
    <property type="entry name" value="Csm4_C"/>
</dbReference>
<accession>A0A285NMD1</accession>
<sequence>MIKAYKITYLSPHTEIKSYTLFGAFCWGYKLLRGENALNDFLLEFTLKPKFLISSPFPLLKDNLLFPKPLLNIEFEEVPIIEKLKRKPYKKAKYITEKVLKDLIKGKITTQNQLMKNYKSYGGIIFKENESIEKINIQEQIFTHNIINRINNKSENLYFETGFLSNSEYFLVRFFDKNFINEFESILKIIEDLGIGGNKNIGWGKIKISNIQKDISILEKTKTKKFFTLSPIIPSENIILENSYYALLTYKSFTEGTFDKGKSKRKVFYLDEGSIISIEDNNKFAGQIKNVSFDENPMYQYGLEFPIYMEQ</sequence>
<dbReference type="GO" id="GO:0003723">
    <property type="term" value="F:RNA binding"/>
    <property type="evidence" value="ECO:0007669"/>
    <property type="project" value="UniProtKB-KW"/>
</dbReference>
<evidence type="ECO:0000256" key="1">
    <source>
        <dbReference type="ARBA" id="ARBA00005772"/>
    </source>
</evidence>
<comment type="similarity">
    <text evidence="1">Belongs to the CRISPR-associated Csm4 family.</text>
</comment>